<dbReference type="EMBL" id="HAEG01003826">
    <property type="protein sequence ID" value="SBR70080.1"/>
    <property type="molecule type" value="Transcribed_RNA"/>
</dbReference>
<protein>
    <submittedName>
        <fullName evidence="1">Uncharacterized protein</fullName>
    </submittedName>
</protein>
<accession>A0A1A8NM10</accession>
<sequence length="76" mass="8582">KIYFTCSPGYSVITLDRTSWMCYQILSRFSANFAEDHCLFIARLIKIKNISMLVNNCNIFSGQLPPPLLATTSCLS</sequence>
<dbReference type="AlphaFoldDB" id="A0A1A8NM10"/>
<feature type="non-terminal residue" evidence="1">
    <location>
        <position position="76"/>
    </location>
</feature>
<proteinExistence type="predicted"/>
<name>A0A1A8NM10_9TELE</name>
<gene>
    <name evidence="1" type="primary">Nfu_g_1_013836</name>
</gene>
<feature type="non-terminal residue" evidence="1">
    <location>
        <position position="1"/>
    </location>
</feature>
<evidence type="ECO:0000313" key="1">
    <source>
        <dbReference type="EMBL" id="SBR70080.1"/>
    </source>
</evidence>
<reference evidence="1" key="2">
    <citation type="submission" date="2016-06" db="EMBL/GenBank/DDBJ databases">
        <title>The genome of a short-lived fish provides insights into sex chromosome evolution and the genetic control of aging.</title>
        <authorList>
            <person name="Reichwald K."/>
            <person name="Felder M."/>
            <person name="Petzold A."/>
            <person name="Koch P."/>
            <person name="Groth M."/>
            <person name="Platzer M."/>
        </authorList>
    </citation>
    <scope>NUCLEOTIDE SEQUENCE</scope>
    <source>
        <tissue evidence="1">Brain</tissue>
    </source>
</reference>
<reference evidence="1" key="1">
    <citation type="submission" date="2016-05" db="EMBL/GenBank/DDBJ databases">
        <authorList>
            <person name="Lavstsen T."/>
            <person name="Jespersen J.S."/>
        </authorList>
    </citation>
    <scope>NUCLEOTIDE SEQUENCE</scope>
    <source>
        <tissue evidence="1">Brain</tissue>
    </source>
</reference>
<organism evidence="1">
    <name type="scientific">Nothobranchius pienaari</name>
    <dbReference type="NCBI Taxonomy" id="704102"/>
    <lineage>
        <taxon>Eukaryota</taxon>
        <taxon>Metazoa</taxon>
        <taxon>Chordata</taxon>
        <taxon>Craniata</taxon>
        <taxon>Vertebrata</taxon>
        <taxon>Euteleostomi</taxon>
        <taxon>Actinopterygii</taxon>
        <taxon>Neopterygii</taxon>
        <taxon>Teleostei</taxon>
        <taxon>Neoteleostei</taxon>
        <taxon>Acanthomorphata</taxon>
        <taxon>Ovalentaria</taxon>
        <taxon>Atherinomorphae</taxon>
        <taxon>Cyprinodontiformes</taxon>
        <taxon>Nothobranchiidae</taxon>
        <taxon>Nothobranchius</taxon>
    </lineage>
</organism>